<comment type="caution">
    <text evidence="2">The sequence shown here is derived from an EMBL/GenBank/DDBJ whole genome shotgun (WGS) entry which is preliminary data.</text>
</comment>
<proteinExistence type="predicted"/>
<accession>A0ABQ8D0U4</accession>
<evidence type="ECO:0000313" key="3">
    <source>
        <dbReference type="Proteomes" id="UP000824890"/>
    </source>
</evidence>
<evidence type="ECO:0000256" key="1">
    <source>
        <dbReference type="SAM" id="MobiDB-lite"/>
    </source>
</evidence>
<organism evidence="2 3">
    <name type="scientific">Brassica napus</name>
    <name type="common">Rape</name>
    <dbReference type="NCBI Taxonomy" id="3708"/>
    <lineage>
        <taxon>Eukaryota</taxon>
        <taxon>Viridiplantae</taxon>
        <taxon>Streptophyta</taxon>
        <taxon>Embryophyta</taxon>
        <taxon>Tracheophyta</taxon>
        <taxon>Spermatophyta</taxon>
        <taxon>Magnoliopsida</taxon>
        <taxon>eudicotyledons</taxon>
        <taxon>Gunneridae</taxon>
        <taxon>Pentapetalae</taxon>
        <taxon>rosids</taxon>
        <taxon>malvids</taxon>
        <taxon>Brassicales</taxon>
        <taxon>Brassicaceae</taxon>
        <taxon>Brassiceae</taxon>
        <taxon>Brassica</taxon>
    </lineage>
</organism>
<dbReference type="EMBL" id="JAGKQM010000006">
    <property type="protein sequence ID" value="KAH0922977.1"/>
    <property type="molecule type" value="Genomic_DNA"/>
</dbReference>
<gene>
    <name evidence="2" type="ORF">HID58_022995</name>
</gene>
<protein>
    <submittedName>
        <fullName evidence="2">Uncharacterized protein</fullName>
    </submittedName>
</protein>
<name>A0ABQ8D0U4_BRANA</name>
<reference evidence="2 3" key="1">
    <citation type="submission" date="2021-05" db="EMBL/GenBank/DDBJ databases">
        <title>Genome Assembly of Synthetic Allotetraploid Brassica napus Reveals Homoeologous Exchanges between Subgenomes.</title>
        <authorList>
            <person name="Davis J.T."/>
        </authorList>
    </citation>
    <scope>NUCLEOTIDE SEQUENCE [LARGE SCALE GENOMIC DNA]</scope>
    <source>
        <strain evidence="3">cv. Da-Ae</strain>
        <tissue evidence="2">Seedling</tissue>
    </source>
</reference>
<feature type="region of interest" description="Disordered" evidence="1">
    <location>
        <begin position="205"/>
        <end position="236"/>
    </location>
</feature>
<sequence>IDGGGSLRFLVLEDGVRSSLPQGFSVEIWSELASWSRVEQICEGGWWLSVRRWFSRRNWDMRSPEAADYGNGLWTGSAWLSDSWVLCSFLRRSPSPCIVLPVKFFSIQAVALMAEVGFWSWHQRSPDLRRGGFILFFSISSFSSSSNPQTLLQQSIDSQITQIGLNQLYDVVNMSKKLTTDSSVRGFRQVKQRWIREDEMVVPPRKEPEIEKKQKLDHEPQSKLGEEKESKERKQKALKEIEMGHKGGYQKLGKENTQMRVPSGNGADIRLTGLDQRTLRRKHLGVKNELSNYSGGSALINGARVDGEMHAATGSLPPIECFLCDLCHRHSEKWSKDYYKRVIYGKVRLDAFEKFVRELPNSRSRAVMCFVCKEECLERAILSL</sequence>
<dbReference type="Proteomes" id="UP000824890">
    <property type="component" value="Unassembled WGS sequence"/>
</dbReference>
<evidence type="ECO:0000313" key="2">
    <source>
        <dbReference type="EMBL" id="KAH0922977.1"/>
    </source>
</evidence>
<keyword evidence="3" id="KW-1185">Reference proteome</keyword>
<feature type="non-terminal residue" evidence="2">
    <location>
        <position position="1"/>
    </location>
</feature>